<name>A0A915Q3M9_9BILA</name>
<proteinExistence type="predicted"/>
<reference evidence="3" key="1">
    <citation type="submission" date="2022-11" db="UniProtKB">
        <authorList>
            <consortium name="WormBaseParasite"/>
        </authorList>
    </citation>
    <scope>IDENTIFICATION</scope>
</reference>
<accession>A0A915Q3M9</accession>
<feature type="chain" id="PRO_5038010182" evidence="1">
    <location>
        <begin position="16"/>
        <end position="81"/>
    </location>
</feature>
<feature type="signal peptide" evidence="1">
    <location>
        <begin position="1"/>
        <end position="15"/>
    </location>
</feature>
<keyword evidence="1" id="KW-0732">Signal</keyword>
<organism evidence="2 3">
    <name type="scientific">Setaria digitata</name>
    <dbReference type="NCBI Taxonomy" id="48799"/>
    <lineage>
        <taxon>Eukaryota</taxon>
        <taxon>Metazoa</taxon>
        <taxon>Ecdysozoa</taxon>
        <taxon>Nematoda</taxon>
        <taxon>Chromadorea</taxon>
        <taxon>Rhabditida</taxon>
        <taxon>Spirurina</taxon>
        <taxon>Spiruromorpha</taxon>
        <taxon>Filarioidea</taxon>
        <taxon>Setariidae</taxon>
        <taxon>Setaria</taxon>
    </lineage>
</organism>
<dbReference type="WBParaSite" id="sdigi.contig865.g9916.t1">
    <property type="protein sequence ID" value="sdigi.contig865.g9916.t1"/>
    <property type="gene ID" value="sdigi.contig865.g9916"/>
</dbReference>
<dbReference type="Proteomes" id="UP000887581">
    <property type="component" value="Unplaced"/>
</dbReference>
<evidence type="ECO:0000256" key="1">
    <source>
        <dbReference type="SAM" id="SignalP"/>
    </source>
</evidence>
<sequence length="81" mass="8897">MAKIVYLALCIFCGGMEVMVQRPQVAGATIIHSETDGVCGDSRFVDDLSQVSIQIGRETLIKHDMMQPLHENPLILIAKSI</sequence>
<keyword evidence="2" id="KW-1185">Reference proteome</keyword>
<evidence type="ECO:0000313" key="2">
    <source>
        <dbReference type="Proteomes" id="UP000887581"/>
    </source>
</evidence>
<evidence type="ECO:0000313" key="3">
    <source>
        <dbReference type="WBParaSite" id="sdigi.contig865.g9916.t1"/>
    </source>
</evidence>
<protein>
    <submittedName>
        <fullName evidence="3">Secreted protein</fullName>
    </submittedName>
</protein>
<dbReference type="AlphaFoldDB" id="A0A915Q3M9"/>